<dbReference type="InterPro" id="IPR039629">
    <property type="entry name" value="R3HDM4"/>
</dbReference>
<dbReference type="PANTHER" id="PTHR32019">
    <property type="entry name" value="R3H DOMAIN-CONTAINING PROTEIN 4"/>
    <property type="match status" value="1"/>
</dbReference>
<proteinExistence type="predicted"/>
<evidence type="ECO:0000313" key="4">
    <source>
        <dbReference type="EMBL" id="KAF2235533.1"/>
    </source>
</evidence>
<feature type="compositionally biased region" description="Polar residues" evidence="2">
    <location>
        <begin position="1"/>
        <end position="19"/>
    </location>
</feature>
<keyword evidence="5" id="KW-1185">Reference proteome</keyword>
<gene>
    <name evidence="4" type="ORF">EV356DRAFT_500029</name>
</gene>
<dbReference type="PANTHER" id="PTHR32019:SF2">
    <property type="entry name" value="R3H DOMAIN-CONTAINING PROTEIN 4"/>
    <property type="match status" value="1"/>
</dbReference>
<dbReference type="AlphaFoldDB" id="A0A6A6HDG6"/>
<dbReference type="EMBL" id="ML991790">
    <property type="protein sequence ID" value="KAF2235533.1"/>
    <property type="molecule type" value="Genomic_DNA"/>
</dbReference>
<name>A0A6A6HDG6_VIRVR</name>
<organism evidence="4 5">
    <name type="scientific">Viridothelium virens</name>
    <name type="common">Speckled blister lichen</name>
    <name type="synonym">Trypethelium virens</name>
    <dbReference type="NCBI Taxonomy" id="1048519"/>
    <lineage>
        <taxon>Eukaryota</taxon>
        <taxon>Fungi</taxon>
        <taxon>Dikarya</taxon>
        <taxon>Ascomycota</taxon>
        <taxon>Pezizomycotina</taxon>
        <taxon>Dothideomycetes</taxon>
        <taxon>Dothideomycetes incertae sedis</taxon>
        <taxon>Trypetheliales</taxon>
        <taxon>Trypetheliaceae</taxon>
        <taxon>Viridothelium</taxon>
    </lineage>
</organism>
<feature type="coiled-coil region" evidence="1">
    <location>
        <begin position="296"/>
        <end position="325"/>
    </location>
</feature>
<dbReference type="SUPFAM" id="SSF82708">
    <property type="entry name" value="R3H domain"/>
    <property type="match status" value="1"/>
</dbReference>
<feature type="region of interest" description="Disordered" evidence="2">
    <location>
        <begin position="1"/>
        <end position="27"/>
    </location>
</feature>
<sequence length="394" mass="44365">MAIHSTSIPIRGQQASAHSQAPADPHDVETWAQQATDHLRALNLSATTYPPPMESGVRGTSISLQIPLDEPAHTSHVLRDPRARPPGASAEDGAKLGDKEDREEQKQQGIGLVRRRSSIQRDSMKRREALLKGKEGSRRRQRWENDHLLNVPNAQPPLPSDWEIRPTYPVRHVPYFLAPLWDERAAKRPSALNARRAGLRSKDKHPAESISKEAAKVQKELRAKMKKARGAKNLLMDLEKTVRAFIQKWEEKEAELERSGAFANDKRSDVGSLDECAIDSDASDEEIVFVGRDLAMRDLKLEQEREEKKRKMEAEESRRDKLVFEGLVDDHGAAFGRWLVHSIGAYYGLRTWSITVGDPARREAYVGIADGVAIGRMRESSSRVQLPKPLWVTV</sequence>
<feature type="compositionally biased region" description="Basic and acidic residues" evidence="2">
    <location>
        <begin position="122"/>
        <end position="147"/>
    </location>
</feature>
<protein>
    <recommendedName>
        <fullName evidence="3">R3H-associated N-terminal domain-containing protein</fullName>
    </recommendedName>
</protein>
<evidence type="ECO:0000313" key="5">
    <source>
        <dbReference type="Proteomes" id="UP000800092"/>
    </source>
</evidence>
<dbReference type="InterPro" id="IPR025952">
    <property type="entry name" value="R3H-assoc_dom"/>
</dbReference>
<reference evidence="4" key="1">
    <citation type="journal article" date="2020" name="Stud. Mycol.">
        <title>101 Dothideomycetes genomes: a test case for predicting lifestyles and emergence of pathogens.</title>
        <authorList>
            <person name="Haridas S."/>
            <person name="Albert R."/>
            <person name="Binder M."/>
            <person name="Bloem J."/>
            <person name="Labutti K."/>
            <person name="Salamov A."/>
            <person name="Andreopoulos B."/>
            <person name="Baker S."/>
            <person name="Barry K."/>
            <person name="Bills G."/>
            <person name="Bluhm B."/>
            <person name="Cannon C."/>
            <person name="Castanera R."/>
            <person name="Culley D."/>
            <person name="Daum C."/>
            <person name="Ezra D."/>
            <person name="Gonzalez J."/>
            <person name="Henrissat B."/>
            <person name="Kuo A."/>
            <person name="Liang C."/>
            <person name="Lipzen A."/>
            <person name="Lutzoni F."/>
            <person name="Magnuson J."/>
            <person name="Mondo S."/>
            <person name="Nolan M."/>
            <person name="Ohm R."/>
            <person name="Pangilinan J."/>
            <person name="Park H.-J."/>
            <person name="Ramirez L."/>
            <person name="Alfaro M."/>
            <person name="Sun H."/>
            <person name="Tritt A."/>
            <person name="Yoshinaga Y."/>
            <person name="Zwiers L.-H."/>
            <person name="Turgeon B."/>
            <person name="Goodwin S."/>
            <person name="Spatafora J."/>
            <person name="Crous P."/>
            <person name="Grigoriev I."/>
        </authorList>
    </citation>
    <scope>NUCLEOTIDE SEQUENCE</scope>
    <source>
        <strain evidence="4">Tuck. ex Michener</strain>
    </source>
</reference>
<feature type="region of interest" description="Disordered" evidence="2">
    <location>
        <begin position="76"/>
        <end position="154"/>
    </location>
</feature>
<evidence type="ECO:0000256" key="1">
    <source>
        <dbReference type="SAM" id="Coils"/>
    </source>
</evidence>
<dbReference type="InterPro" id="IPR036867">
    <property type="entry name" value="R3H_dom_sf"/>
</dbReference>
<dbReference type="OrthoDB" id="10256743at2759"/>
<keyword evidence="1" id="KW-0175">Coiled coil</keyword>
<evidence type="ECO:0000259" key="3">
    <source>
        <dbReference type="Pfam" id="PF13902"/>
    </source>
</evidence>
<feature type="compositionally biased region" description="Basic and acidic residues" evidence="2">
    <location>
        <begin position="92"/>
        <end position="106"/>
    </location>
</feature>
<accession>A0A6A6HDG6</accession>
<dbReference type="GO" id="GO:0003676">
    <property type="term" value="F:nucleic acid binding"/>
    <property type="evidence" value="ECO:0007669"/>
    <property type="project" value="InterPro"/>
</dbReference>
<feature type="domain" description="R3H-associated N-terminal" evidence="3">
    <location>
        <begin position="116"/>
        <end position="227"/>
    </location>
</feature>
<dbReference type="Pfam" id="PF13902">
    <property type="entry name" value="R3H-assoc"/>
    <property type="match status" value="1"/>
</dbReference>
<dbReference type="Proteomes" id="UP000800092">
    <property type="component" value="Unassembled WGS sequence"/>
</dbReference>
<evidence type="ECO:0000256" key="2">
    <source>
        <dbReference type="SAM" id="MobiDB-lite"/>
    </source>
</evidence>